<gene>
    <name evidence="1" type="ORF">RCO12_12395</name>
</gene>
<organism evidence="1 2">
    <name type="scientific">Staphylococcus coagulans</name>
    <dbReference type="NCBI Taxonomy" id="74706"/>
    <lineage>
        <taxon>Bacteria</taxon>
        <taxon>Bacillati</taxon>
        <taxon>Bacillota</taxon>
        <taxon>Bacilli</taxon>
        <taxon>Bacillales</taxon>
        <taxon>Staphylococcaceae</taxon>
        <taxon>Staphylococcus</taxon>
    </lineage>
</organism>
<keyword evidence="2" id="KW-1185">Reference proteome</keyword>
<dbReference type="EMBL" id="JAVJGV010000223">
    <property type="protein sequence ID" value="MDR5604194.1"/>
    <property type="molecule type" value="Genomic_DNA"/>
</dbReference>
<name>A0ABU1F2I4_9STAP</name>
<protein>
    <submittedName>
        <fullName evidence="1">Uncharacterized protein</fullName>
    </submittedName>
</protein>
<evidence type="ECO:0000313" key="2">
    <source>
        <dbReference type="Proteomes" id="UP001255050"/>
    </source>
</evidence>
<accession>A0ABU1F2I4</accession>
<reference evidence="1 2" key="1">
    <citation type="submission" date="2023-08" db="EMBL/GenBank/DDBJ databases">
        <title>Whole genome sequencing of Staphylococcus coagulans NN-2474.</title>
        <authorList>
            <person name="Kropotov V.S."/>
            <person name="Boriskina E.V."/>
            <person name="Gordinskaya N.A."/>
            <person name="Shkurkina I.S."/>
            <person name="Kryazhev D.V."/>
            <person name="Alekseeva A.E."/>
            <person name="Makhova M.A."/>
        </authorList>
    </citation>
    <scope>NUCLEOTIDE SEQUENCE [LARGE SCALE GENOMIC DNA]</scope>
    <source>
        <strain evidence="1 2">NN-2474</strain>
    </source>
</reference>
<proteinExistence type="predicted"/>
<dbReference type="RefSeq" id="WP_309552408.1">
    <property type="nucleotide sequence ID" value="NZ_JAVJGV010000223.1"/>
</dbReference>
<evidence type="ECO:0000313" key="1">
    <source>
        <dbReference type="EMBL" id="MDR5604194.1"/>
    </source>
</evidence>
<comment type="caution">
    <text evidence="1">The sequence shown here is derived from an EMBL/GenBank/DDBJ whole genome shotgun (WGS) entry which is preliminary data.</text>
</comment>
<dbReference type="Proteomes" id="UP001255050">
    <property type="component" value="Unassembled WGS sequence"/>
</dbReference>
<sequence>SDEQPSKMFTVVAPQANQATSHIWENGQVEIAPNNLPNNLVNPTTAVEITYIEQVSNTSEQTKTLQVVQG</sequence>
<feature type="non-terminal residue" evidence="1">
    <location>
        <position position="1"/>
    </location>
</feature>
<feature type="non-terminal residue" evidence="1">
    <location>
        <position position="70"/>
    </location>
</feature>